<reference evidence="10 11" key="1">
    <citation type="submission" date="2016-10" db="EMBL/GenBank/DDBJ databases">
        <authorList>
            <person name="de Groot N.N."/>
        </authorList>
    </citation>
    <scope>NUCLEOTIDE SEQUENCE [LARGE SCALE GENOMIC DNA]</scope>
    <source>
        <strain evidence="10 11">DSM 12130</strain>
    </source>
</reference>
<dbReference type="RefSeq" id="WP_092220164.1">
    <property type="nucleotide sequence ID" value="NZ_FNJI01000005.1"/>
</dbReference>
<dbReference type="GO" id="GO:0031299">
    <property type="term" value="F:taurine-pyruvate aminotransferase activity"/>
    <property type="evidence" value="ECO:0007669"/>
    <property type="project" value="UniProtKB-EC"/>
</dbReference>
<dbReference type="EC" id="2.6.1.77" evidence="6"/>
<dbReference type="CDD" id="cd00610">
    <property type="entry name" value="OAT_like"/>
    <property type="match status" value="1"/>
</dbReference>
<comment type="catalytic activity">
    <reaction evidence="5">
        <text>taurine + pyruvate = sulfoacetaldehyde + L-alanine</text>
        <dbReference type="Rhea" id="RHEA:10420"/>
        <dbReference type="ChEBI" id="CHEBI:15361"/>
        <dbReference type="ChEBI" id="CHEBI:57972"/>
        <dbReference type="ChEBI" id="CHEBI:58246"/>
        <dbReference type="ChEBI" id="CHEBI:507393"/>
        <dbReference type="EC" id="2.6.1.77"/>
    </reaction>
    <physiologicalReaction direction="left-to-right" evidence="5">
        <dbReference type="Rhea" id="RHEA:10421"/>
    </physiologicalReaction>
</comment>
<dbReference type="InterPro" id="IPR005814">
    <property type="entry name" value="Aminotrans_3"/>
</dbReference>
<evidence type="ECO:0000256" key="6">
    <source>
        <dbReference type="ARBA" id="ARBA00067057"/>
    </source>
</evidence>
<gene>
    <name evidence="10" type="ORF">SAMN05660330_00877</name>
</gene>
<dbReference type="Gene3D" id="3.90.1150.10">
    <property type="entry name" value="Aspartate Aminotransferase, domain 1"/>
    <property type="match status" value="1"/>
</dbReference>
<evidence type="ECO:0000256" key="7">
    <source>
        <dbReference type="ARBA" id="ARBA00074603"/>
    </source>
</evidence>
<protein>
    <recommendedName>
        <fullName evidence="7">Taurine--pyruvate aminotransferase</fullName>
        <ecNumber evidence="6">2.6.1.77</ecNumber>
    </recommendedName>
    <alternativeName>
        <fullName evidence="8">Taurine:pyruvate aminotransferase</fullName>
    </alternativeName>
</protein>
<dbReference type="Proteomes" id="UP000199073">
    <property type="component" value="Unassembled WGS sequence"/>
</dbReference>
<dbReference type="STRING" id="91360.SAMN05660330_00877"/>
<evidence type="ECO:0000256" key="3">
    <source>
        <dbReference type="ARBA" id="ARBA00022898"/>
    </source>
</evidence>
<comment type="cofactor">
    <cofactor evidence="1">
        <name>pyridoxal 5'-phosphate</name>
        <dbReference type="ChEBI" id="CHEBI:597326"/>
    </cofactor>
</comment>
<keyword evidence="11" id="KW-1185">Reference proteome</keyword>
<dbReference type="PIRSF" id="PIRSF000521">
    <property type="entry name" value="Transaminase_4ab_Lys_Orn"/>
    <property type="match status" value="1"/>
</dbReference>
<dbReference type="GO" id="GO:0033094">
    <property type="term" value="F:putrescine--2-oxoglutarate transaminase activity"/>
    <property type="evidence" value="ECO:0007669"/>
    <property type="project" value="TreeGrafter"/>
</dbReference>
<name>A0A1H0LVR5_9BACT</name>
<evidence type="ECO:0000256" key="1">
    <source>
        <dbReference type="ARBA" id="ARBA00001933"/>
    </source>
</evidence>
<accession>A0A1H0LVR5</accession>
<dbReference type="PANTHER" id="PTHR11986">
    <property type="entry name" value="AMINOTRANSFERASE CLASS III"/>
    <property type="match status" value="1"/>
</dbReference>
<evidence type="ECO:0000256" key="8">
    <source>
        <dbReference type="ARBA" id="ARBA00078212"/>
    </source>
</evidence>
<dbReference type="PROSITE" id="PS00600">
    <property type="entry name" value="AA_TRANSFER_CLASS_3"/>
    <property type="match status" value="1"/>
</dbReference>
<dbReference type="PANTHER" id="PTHR11986:SF112">
    <property type="entry name" value="PUTRESCINE AMINOTRANSFERASE"/>
    <property type="match status" value="1"/>
</dbReference>
<dbReference type="EMBL" id="FNJI01000005">
    <property type="protein sequence ID" value="SDO72329.1"/>
    <property type="molecule type" value="Genomic_DNA"/>
</dbReference>
<dbReference type="GO" id="GO:0009447">
    <property type="term" value="P:putrescine catabolic process"/>
    <property type="evidence" value="ECO:0007669"/>
    <property type="project" value="TreeGrafter"/>
</dbReference>
<dbReference type="FunFam" id="3.40.640.10:FF:000004">
    <property type="entry name" value="Acetylornithine aminotransferase"/>
    <property type="match status" value="1"/>
</dbReference>
<evidence type="ECO:0000256" key="9">
    <source>
        <dbReference type="RuleBase" id="RU003560"/>
    </source>
</evidence>
<dbReference type="GO" id="GO:0042802">
    <property type="term" value="F:identical protein binding"/>
    <property type="evidence" value="ECO:0007669"/>
    <property type="project" value="TreeGrafter"/>
</dbReference>
<evidence type="ECO:0000256" key="5">
    <source>
        <dbReference type="ARBA" id="ARBA00052998"/>
    </source>
</evidence>
<proteinExistence type="inferred from homology"/>
<evidence type="ECO:0000313" key="10">
    <source>
        <dbReference type="EMBL" id="SDO72329.1"/>
    </source>
</evidence>
<organism evidence="10 11">
    <name type="scientific">Desulforhopalus singaporensis</name>
    <dbReference type="NCBI Taxonomy" id="91360"/>
    <lineage>
        <taxon>Bacteria</taxon>
        <taxon>Pseudomonadati</taxon>
        <taxon>Thermodesulfobacteriota</taxon>
        <taxon>Desulfobulbia</taxon>
        <taxon>Desulfobulbales</taxon>
        <taxon>Desulfocapsaceae</taxon>
        <taxon>Desulforhopalus</taxon>
    </lineage>
</organism>
<keyword evidence="4" id="KW-0670">Pyruvate</keyword>
<dbReference type="Gene3D" id="3.40.640.10">
    <property type="entry name" value="Type I PLP-dependent aspartate aminotransferase-like (Major domain)"/>
    <property type="match status" value="1"/>
</dbReference>
<dbReference type="AlphaFoldDB" id="A0A1H0LVR5"/>
<dbReference type="InterPro" id="IPR015424">
    <property type="entry name" value="PyrdxlP-dep_Trfase"/>
</dbReference>
<sequence>MNKPVENKNFSETAPCTRNIDEALREASKMVNLIKTPEADVSDSERQWVAESTYQNFANHINKGFLEYRKSVTETSDFALTDWQGEGSILRDVLGREYIDMLGGFGLYSPGIRHPKIVAAAKAQLDRSPQYSQEMLDPLRAHLAKVIAKLTPGDIQYGFFANSGTEAVDGAMKLAKLYTGKSGFISTLKGFHGKSLGALSLLGKAVYRQPLLPLLNNVHQVPYGDADAIEEALRCAKEVGNDIAGVVVEPIQGEAGAIEPPDDYWPRLREICDKYEVLLIADEVQTGFGRTGKIFGVDHWNVTPDIMCFGKALGGGVIAMSGFFSTAKIWKCMEPNPFMHTTTTGGNPVACAAALAAVTVLVEEDLAGQAAEKGEYIKKKVNELQQRYPQILNGIRGRGLLLGMEFPTDEIGYKVASGLFSRGVLTAGTLTNAQTIRIEPALTISYELIDEMLKRLEDTFISLG</sequence>
<evidence type="ECO:0000313" key="11">
    <source>
        <dbReference type="Proteomes" id="UP000199073"/>
    </source>
</evidence>
<dbReference type="InterPro" id="IPR050103">
    <property type="entry name" value="Class-III_PLP-dep_AT"/>
</dbReference>
<dbReference type="InterPro" id="IPR015421">
    <property type="entry name" value="PyrdxlP-dep_Trfase_major"/>
</dbReference>
<dbReference type="NCBIfam" id="NF008570">
    <property type="entry name" value="PRK11522.1"/>
    <property type="match status" value="1"/>
</dbReference>
<keyword evidence="2 10" id="KW-0032">Aminotransferase</keyword>
<evidence type="ECO:0000256" key="2">
    <source>
        <dbReference type="ARBA" id="ARBA00022576"/>
    </source>
</evidence>
<dbReference type="Pfam" id="PF00202">
    <property type="entry name" value="Aminotran_3"/>
    <property type="match status" value="1"/>
</dbReference>
<evidence type="ECO:0000256" key="4">
    <source>
        <dbReference type="ARBA" id="ARBA00023317"/>
    </source>
</evidence>
<dbReference type="OrthoDB" id="9801834at2"/>
<dbReference type="InterPro" id="IPR015422">
    <property type="entry name" value="PyrdxlP-dep_Trfase_small"/>
</dbReference>
<keyword evidence="10" id="KW-0808">Transferase</keyword>
<dbReference type="InterPro" id="IPR049704">
    <property type="entry name" value="Aminotrans_3_PPA_site"/>
</dbReference>
<dbReference type="GO" id="GO:0030170">
    <property type="term" value="F:pyridoxal phosphate binding"/>
    <property type="evidence" value="ECO:0007669"/>
    <property type="project" value="InterPro"/>
</dbReference>
<keyword evidence="3 9" id="KW-0663">Pyridoxal phosphate</keyword>
<comment type="similarity">
    <text evidence="9">Belongs to the class-III pyridoxal-phosphate-dependent aminotransferase family.</text>
</comment>
<dbReference type="SUPFAM" id="SSF53383">
    <property type="entry name" value="PLP-dependent transferases"/>
    <property type="match status" value="1"/>
</dbReference>